<feature type="compositionally biased region" description="Polar residues" evidence="1">
    <location>
        <begin position="89"/>
        <end position="98"/>
    </location>
</feature>
<proteinExistence type="predicted"/>
<evidence type="ECO:0000313" key="3">
    <source>
        <dbReference type="EMBL" id="KAK7300795.1"/>
    </source>
</evidence>
<name>A0AAN9JKB3_CLITE</name>
<feature type="compositionally biased region" description="Basic and acidic residues" evidence="1">
    <location>
        <begin position="130"/>
        <end position="148"/>
    </location>
</feature>
<feature type="compositionally biased region" description="Basic and acidic residues" evidence="1">
    <location>
        <begin position="102"/>
        <end position="122"/>
    </location>
</feature>
<comment type="caution">
    <text evidence="3">The sequence shown here is derived from an EMBL/GenBank/DDBJ whole genome shotgun (WGS) entry which is preliminary data.</text>
</comment>
<evidence type="ECO:0000256" key="1">
    <source>
        <dbReference type="SAM" id="MobiDB-lite"/>
    </source>
</evidence>
<sequence>MGMLLKCVMVGLQLCRALNVILWFSHSKSLNLKVMIPHWDETSLWSIRQRGETNILENIDGSLKFYVNYTHKPFLLENVVYVVDEDQRSPASKLQMPSRSIKRGEGGSEPEKKKCHCNDRKGYALRKKSKGDFLKPRDQEKLRDKGKGIVEASLEETIPENKNTF</sequence>
<feature type="chain" id="PRO_5042964562" evidence="2">
    <location>
        <begin position="18"/>
        <end position="165"/>
    </location>
</feature>
<organism evidence="3 4">
    <name type="scientific">Clitoria ternatea</name>
    <name type="common">Butterfly pea</name>
    <dbReference type="NCBI Taxonomy" id="43366"/>
    <lineage>
        <taxon>Eukaryota</taxon>
        <taxon>Viridiplantae</taxon>
        <taxon>Streptophyta</taxon>
        <taxon>Embryophyta</taxon>
        <taxon>Tracheophyta</taxon>
        <taxon>Spermatophyta</taxon>
        <taxon>Magnoliopsida</taxon>
        <taxon>eudicotyledons</taxon>
        <taxon>Gunneridae</taxon>
        <taxon>Pentapetalae</taxon>
        <taxon>rosids</taxon>
        <taxon>fabids</taxon>
        <taxon>Fabales</taxon>
        <taxon>Fabaceae</taxon>
        <taxon>Papilionoideae</taxon>
        <taxon>50 kb inversion clade</taxon>
        <taxon>NPAAA clade</taxon>
        <taxon>indigoferoid/millettioid clade</taxon>
        <taxon>Phaseoleae</taxon>
        <taxon>Clitoria</taxon>
    </lineage>
</organism>
<gene>
    <name evidence="3" type="ORF">RJT34_11646</name>
</gene>
<keyword evidence="2" id="KW-0732">Signal</keyword>
<feature type="signal peptide" evidence="2">
    <location>
        <begin position="1"/>
        <end position="17"/>
    </location>
</feature>
<dbReference type="EMBL" id="JAYKXN010000003">
    <property type="protein sequence ID" value="KAK7300795.1"/>
    <property type="molecule type" value="Genomic_DNA"/>
</dbReference>
<evidence type="ECO:0000256" key="2">
    <source>
        <dbReference type="SAM" id="SignalP"/>
    </source>
</evidence>
<dbReference type="AlphaFoldDB" id="A0AAN9JKB3"/>
<keyword evidence="4" id="KW-1185">Reference proteome</keyword>
<accession>A0AAN9JKB3</accession>
<protein>
    <submittedName>
        <fullName evidence="3">Uncharacterized protein</fullName>
    </submittedName>
</protein>
<feature type="region of interest" description="Disordered" evidence="1">
    <location>
        <begin position="88"/>
        <end position="148"/>
    </location>
</feature>
<evidence type="ECO:0000313" key="4">
    <source>
        <dbReference type="Proteomes" id="UP001359559"/>
    </source>
</evidence>
<reference evidence="3 4" key="1">
    <citation type="submission" date="2024-01" db="EMBL/GenBank/DDBJ databases">
        <title>The genomes of 5 underutilized Papilionoideae crops provide insights into root nodulation and disease resistance.</title>
        <authorList>
            <person name="Yuan L."/>
        </authorList>
    </citation>
    <scope>NUCLEOTIDE SEQUENCE [LARGE SCALE GENOMIC DNA]</scope>
    <source>
        <strain evidence="3">LY-2023</strain>
        <tissue evidence="3">Leaf</tissue>
    </source>
</reference>
<dbReference type="Proteomes" id="UP001359559">
    <property type="component" value="Unassembled WGS sequence"/>
</dbReference>